<dbReference type="EMBL" id="CP136137">
    <property type="protein sequence ID" value="WYY07201.1"/>
    <property type="molecule type" value="Genomic_DNA"/>
</dbReference>
<reference evidence="3 4" key="1">
    <citation type="journal article" date="2023" name="Virus Evol.">
        <title>Computational host range prediction-The good, the bad, and the ugly.</title>
        <authorList>
            <person name="Howell A.A."/>
            <person name="Versoza C.J."/>
            <person name="Pfeifer S.P."/>
        </authorList>
    </citation>
    <scope>NUCLEOTIDE SEQUENCE [LARGE SCALE GENOMIC DNA]</scope>
    <source>
        <strain evidence="3 4">1610/1b</strain>
    </source>
</reference>
<proteinExistence type="predicted"/>
<feature type="compositionally biased region" description="Low complexity" evidence="1">
    <location>
        <begin position="207"/>
        <end position="223"/>
    </location>
</feature>
<keyword evidence="2" id="KW-1133">Transmembrane helix</keyword>
<accession>A0ABZ2U1M1</accession>
<evidence type="ECO:0008006" key="5">
    <source>
        <dbReference type="Google" id="ProtNLM"/>
    </source>
</evidence>
<keyword evidence="2" id="KW-0472">Membrane</keyword>
<name>A0ABZ2U1M1_9ACTN</name>
<sequence>MSKNDVGTFNEYEKELRKAEKKVSGEIDPGARALVVAVGVLLAMVSLVLPHAGDATGLDVLTMSDKADAETIKLPSTIFVYLLVIFAIGFSGLALVTRRWVLALIALAGTSVASVAGLLALWTRNTVGVHDNVAPAGAGIGLFLGWFVAMVLVFHWGRVVWDRSAYHLQIAEDRRAEAASREAFGMSLQRPVAPGQRSAKPTDDTQTDSAQTDSAQSTDKPSN</sequence>
<dbReference type="RefSeq" id="WP_066167823.1">
    <property type="nucleotide sequence ID" value="NZ_CP136137.1"/>
</dbReference>
<evidence type="ECO:0000256" key="1">
    <source>
        <dbReference type="SAM" id="MobiDB-lite"/>
    </source>
</evidence>
<feature type="region of interest" description="Disordered" evidence="1">
    <location>
        <begin position="185"/>
        <end position="223"/>
    </location>
</feature>
<feature type="transmembrane region" description="Helical" evidence="2">
    <location>
        <begin position="72"/>
        <end position="93"/>
    </location>
</feature>
<feature type="transmembrane region" description="Helical" evidence="2">
    <location>
        <begin position="134"/>
        <end position="154"/>
    </location>
</feature>
<keyword evidence="4" id="KW-1185">Reference proteome</keyword>
<organism evidence="3 4">
    <name type="scientific">Gordonia hydrophobica</name>
    <dbReference type="NCBI Taxonomy" id="40516"/>
    <lineage>
        <taxon>Bacteria</taxon>
        <taxon>Bacillati</taxon>
        <taxon>Actinomycetota</taxon>
        <taxon>Actinomycetes</taxon>
        <taxon>Mycobacteriales</taxon>
        <taxon>Gordoniaceae</taxon>
        <taxon>Gordonia</taxon>
    </lineage>
</organism>
<evidence type="ECO:0000313" key="4">
    <source>
        <dbReference type="Proteomes" id="UP001479933"/>
    </source>
</evidence>
<evidence type="ECO:0000256" key="2">
    <source>
        <dbReference type="SAM" id="Phobius"/>
    </source>
</evidence>
<gene>
    <name evidence="3" type="ORF">RVF87_19720</name>
</gene>
<protein>
    <recommendedName>
        <fullName evidence="5">Transmembrane protein</fullName>
    </recommendedName>
</protein>
<dbReference type="Proteomes" id="UP001479933">
    <property type="component" value="Chromosome"/>
</dbReference>
<feature type="transmembrane region" description="Helical" evidence="2">
    <location>
        <begin position="31"/>
        <end position="52"/>
    </location>
</feature>
<evidence type="ECO:0000313" key="3">
    <source>
        <dbReference type="EMBL" id="WYY07201.1"/>
    </source>
</evidence>
<keyword evidence="2" id="KW-0812">Transmembrane</keyword>
<feature type="transmembrane region" description="Helical" evidence="2">
    <location>
        <begin position="100"/>
        <end position="122"/>
    </location>
</feature>